<evidence type="ECO:0000256" key="1">
    <source>
        <dbReference type="ARBA" id="ARBA00022691"/>
    </source>
</evidence>
<dbReference type="CDD" id="cd01335">
    <property type="entry name" value="Radical_SAM"/>
    <property type="match status" value="1"/>
</dbReference>
<evidence type="ECO:0000259" key="5">
    <source>
        <dbReference type="Pfam" id="PF04055"/>
    </source>
</evidence>
<dbReference type="GO" id="GO:0003824">
    <property type="term" value="F:catalytic activity"/>
    <property type="evidence" value="ECO:0007669"/>
    <property type="project" value="InterPro"/>
</dbReference>
<dbReference type="GO" id="GO:0046872">
    <property type="term" value="F:metal ion binding"/>
    <property type="evidence" value="ECO:0007669"/>
    <property type="project" value="UniProtKB-KW"/>
</dbReference>
<evidence type="ECO:0000256" key="3">
    <source>
        <dbReference type="ARBA" id="ARBA00023004"/>
    </source>
</evidence>
<sequence length="288" mass="32884">MCNIWQKCDHSGEILPEAYEKLPQSLLHINITGGEPFLREDLVEIAAAIIRRCPNADIIISTNGFAVDLIKEKVRRILELSARISVAISMDGIGEKHNSIRGVANGYNRSLAAITSLKAMGVKLKIAFTLGNYNARELQAVYELADFFGLEFSLALIHSSENYFSKYNEIIRSRDMENAIFWLIQKELKTNNYKRWGRAYFAYGVSEFLKKGKRILPDYSGILNIFIDPCGNIYPNNVSDKPIGRLENLEDGFNNLESANKKNWMMCTARAAIKKHWIRAGWWILWNK</sequence>
<dbReference type="SUPFAM" id="SSF102114">
    <property type="entry name" value="Radical SAM enzymes"/>
    <property type="match status" value="1"/>
</dbReference>
<evidence type="ECO:0000256" key="2">
    <source>
        <dbReference type="ARBA" id="ARBA00022723"/>
    </source>
</evidence>
<dbReference type="InterPro" id="IPR050377">
    <property type="entry name" value="Radical_SAM_PqqE_MftC-like"/>
</dbReference>
<dbReference type="Pfam" id="PF04055">
    <property type="entry name" value="Radical_SAM"/>
    <property type="match status" value="1"/>
</dbReference>
<dbReference type="Proteomes" id="UP000178323">
    <property type="component" value="Unassembled WGS sequence"/>
</dbReference>
<dbReference type="PANTHER" id="PTHR11228">
    <property type="entry name" value="RADICAL SAM DOMAIN PROTEIN"/>
    <property type="match status" value="1"/>
</dbReference>
<dbReference type="Gene3D" id="3.20.20.70">
    <property type="entry name" value="Aldolase class I"/>
    <property type="match status" value="1"/>
</dbReference>
<keyword evidence="4" id="KW-0411">Iron-sulfur</keyword>
<dbReference type="EMBL" id="MFFS01000041">
    <property type="protein sequence ID" value="OGF22030.1"/>
    <property type="molecule type" value="Genomic_DNA"/>
</dbReference>
<evidence type="ECO:0000313" key="6">
    <source>
        <dbReference type="EMBL" id="OGF22030.1"/>
    </source>
</evidence>
<dbReference type="AlphaFoldDB" id="A0A1F5S5N6"/>
<keyword evidence="1" id="KW-0949">S-adenosyl-L-methionine</keyword>
<accession>A0A1F5S5N6</accession>
<dbReference type="STRING" id="1797985.A2Y83_03365"/>
<dbReference type="GO" id="GO:0006783">
    <property type="term" value="P:heme biosynthetic process"/>
    <property type="evidence" value="ECO:0007669"/>
    <property type="project" value="TreeGrafter"/>
</dbReference>
<feature type="domain" description="Radical SAM core" evidence="5">
    <location>
        <begin position="26"/>
        <end position="144"/>
    </location>
</feature>
<dbReference type="PANTHER" id="PTHR11228:SF7">
    <property type="entry name" value="PQQA PEPTIDE CYCLASE"/>
    <property type="match status" value="1"/>
</dbReference>
<dbReference type="InterPro" id="IPR013785">
    <property type="entry name" value="Aldolase_TIM"/>
</dbReference>
<organism evidence="6 7">
    <name type="scientific">Candidatus Falkowbacteria bacterium RBG_13_39_14</name>
    <dbReference type="NCBI Taxonomy" id="1797985"/>
    <lineage>
        <taxon>Bacteria</taxon>
        <taxon>Candidatus Falkowiibacteriota</taxon>
    </lineage>
</organism>
<evidence type="ECO:0000313" key="7">
    <source>
        <dbReference type="Proteomes" id="UP000178323"/>
    </source>
</evidence>
<dbReference type="InterPro" id="IPR058240">
    <property type="entry name" value="rSAM_sf"/>
</dbReference>
<protein>
    <recommendedName>
        <fullName evidence="5">Radical SAM core domain-containing protein</fullName>
    </recommendedName>
</protein>
<gene>
    <name evidence="6" type="ORF">A2Y83_03365</name>
</gene>
<dbReference type="InterPro" id="IPR007197">
    <property type="entry name" value="rSAM"/>
</dbReference>
<keyword evidence="2" id="KW-0479">Metal-binding</keyword>
<proteinExistence type="predicted"/>
<evidence type="ECO:0000256" key="4">
    <source>
        <dbReference type="ARBA" id="ARBA00023014"/>
    </source>
</evidence>
<keyword evidence="3" id="KW-0408">Iron</keyword>
<name>A0A1F5S5N6_9BACT</name>
<dbReference type="GO" id="GO:0051536">
    <property type="term" value="F:iron-sulfur cluster binding"/>
    <property type="evidence" value="ECO:0007669"/>
    <property type="project" value="UniProtKB-KW"/>
</dbReference>
<comment type="caution">
    <text evidence="6">The sequence shown here is derived from an EMBL/GenBank/DDBJ whole genome shotgun (WGS) entry which is preliminary data.</text>
</comment>
<reference evidence="6 7" key="1">
    <citation type="journal article" date="2016" name="Nat. Commun.">
        <title>Thousands of microbial genomes shed light on interconnected biogeochemical processes in an aquifer system.</title>
        <authorList>
            <person name="Anantharaman K."/>
            <person name="Brown C.T."/>
            <person name="Hug L.A."/>
            <person name="Sharon I."/>
            <person name="Castelle C.J."/>
            <person name="Probst A.J."/>
            <person name="Thomas B.C."/>
            <person name="Singh A."/>
            <person name="Wilkins M.J."/>
            <person name="Karaoz U."/>
            <person name="Brodie E.L."/>
            <person name="Williams K.H."/>
            <person name="Hubbard S.S."/>
            <person name="Banfield J.F."/>
        </authorList>
    </citation>
    <scope>NUCLEOTIDE SEQUENCE [LARGE SCALE GENOMIC DNA]</scope>
</reference>